<dbReference type="EMBL" id="BAAAMJ010000009">
    <property type="protein sequence ID" value="GAA1902618.1"/>
    <property type="molecule type" value="Genomic_DNA"/>
</dbReference>
<gene>
    <name evidence="3" type="ORF">GCM10009716_10650</name>
</gene>
<dbReference type="Pfam" id="PF04303">
    <property type="entry name" value="PrpF"/>
    <property type="match status" value="1"/>
</dbReference>
<protein>
    <submittedName>
        <fullName evidence="3">Uncharacterized protein</fullName>
    </submittedName>
</protein>
<comment type="similarity">
    <text evidence="1">Belongs to the PrpF family.</text>
</comment>
<dbReference type="PANTHER" id="PTHR43709:SF2">
    <property type="entry name" value="DUF453 DOMAIN PROTEIN (AFU_ORTHOLOGUE AFUA_6G00360)"/>
    <property type="match status" value="1"/>
</dbReference>
<name>A0ABN2NTQ5_9ACTN</name>
<dbReference type="RefSeq" id="WP_344259277.1">
    <property type="nucleotide sequence ID" value="NZ_BAAAMJ010000009.1"/>
</dbReference>
<keyword evidence="2" id="KW-0413">Isomerase</keyword>
<organism evidence="3 4">
    <name type="scientific">Streptomyces sodiiphilus</name>
    <dbReference type="NCBI Taxonomy" id="226217"/>
    <lineage>
        <taxon>Bacteria</taxon>
        <taxon>Bacillati</taxon>
        <taxon>Actinomycetota</taxon>
        <taxon>Actinomycetes</taxon>
        <taxon>Kitasatosporales</taxon>
        <taxon>Streptomycetaceae</taxon>
        <taxon>Streptomyces</taxon>
    </lineage>
</organism>
<dbReference type="Gene3D" id="3.10.310.10">
    <property type="entry name" value="Diaminopimelate Epimerase, Chain A, domain 1"/>
    <property type="match status" value="1"/>
</dbReference>
<dbReference type="PANTHER" id="PTHR43709">
    <property type="entry name" value="ACONITATE ISOMERASE-RELATED"/>
    <property type="match status" value="1"/>
</dbReference>
<proteinExistence type="inferred from homology"/>
<comment type="caution">
    <text evidence="3">The sequence shown here is derived from an EMBL/GenBank/DDBJ whole genome shotgun (WGS) entry which is preliminary data.</text>
</comment>
<sequence length="334" mass="35237">MTTQVAARIAVADGAPCPTLVLDRHRLPREEPALRAELARIRRWLLRTGRGHVMKFALCSASDRPGYDLEYRFVQCLPGRAPHFDHRSRCGHSLLAGVVATLPGTTRSRRVRDGAADVHCEPGPGGSWSLQYARLPSPPLTRLLPTGSGTDRLRTPEGDHEVSLVDFGNPYAFVAAESLGLGSARELYGAGAESLGRLRSLRAAAARALRCPEDGALPKIAAVGAWEPGHLTVRSVTGTGWHPTLAVTGAVCLAAAVAAGDVAGSTVPGRLAARTGCGPVALRLRTARDTVTVSAVTGRSPAGETCLRAVGVGPKRARVLEEITEPLWRTRASA</sequence>
<accession>A0ABN2NTQ5</accession>
<dbReference type="SUPFAM" id="SSF54506">
    <property type="entry name" value="Diaminopimelate epimerase-like"/>
    <property type="match status" value="2"/>
</dbReference>
<dbReference type="Proteomes" id="UP001501303">
    <property type="component" value="Unassembled WGS sequence"/>
</dbReference>
<evidence type="ECO:0000313" key="3">
    <source>
        <dbReference type="EMBL" id="GAA1902618.1"/>
    </source>
</evidence>
<keyword evidence="4" id="KW-1185">Reference proteome</keyword>
<evidence type="ECO:0000256" key="2">
    <source>
        <dbReference type="ARBA" id="ARBA00023235"/>
    </source>
</evidence>
<evidence type="ECO:0000313" key="4">
    <source>
        <dbReference type="Proteomes" id="UP001501303"/>
    </source>
</evidence>
<dbReference type="InterPro" id="IPR007400">
    <property type="entry name" value="PrpF-like"/>
</dbReference>
<reference evidence="3 4" key="1">
    <citation type="journal article" date="2019" name="Int. J. Syst. Evol. Microbiol.">
        <title>The Global Catalogue of Microorganisms (GCM) 10K type strain sequencing project: providing services to taxonomists for standard genome sequencing and annotation.</title>
        <authorList>
            <consortium name="The Broad Institute Genomics Platform"/>
            <consortium name="The Broad Institute Genome Sequencing Center for Infectious Disease"/>
            <person name="Wu L."/>
            <person name="Ma J."/>
        </authorList>
    </citation>
    <scope>NUCLEOTIDE SEQUENCE [LARGE SCALE GENOMIC DNA]</scope>
    <source>
        <strain evidence="3 4">JCM 13581</strain>
    </source>
</reference>
<evidence type="ECO:0000256" key="1">
    <source>
        <dbReference type="ARBA" id="ARBA00007673"/>
    </source>
</evidence>